<dbReference type="Pfam" id="PF00069">
    <property type="entry name" value="Pkinase"/>
    <property type="match status" value="1"/>
</dbReference>
<feature type="binding site" evidence="7">
    <location>
        <begin position="431"/>
        <end position="432"/>
    </location>
    <ligand>
        <name>ATP</name>
        <dbReference type="ChEBI" id="CHEBI:30616"/>
    </ligand>
</feature>
<dbReference type="InterPro" id="IPR000719">
    <property type="entry name" value="Prot_kinase_dom"/>
</dbReference>
<organism evidence="11 12">
    <name type="scientific">[Myrmecia] bisecta</name>
    <dbReference type="NCBI Taxonomy" id="41462"/>
    <lineage>
        <taxon>Eukaryota</taxon>
        <taxon>Viridiplantae</taxon>
        <taxon>Chlorophyta</taxon>
        <taxon>core chlorophytes</taxon>
        <taxon>Trebouxiophyceae</taxon>
        <taxon>Trebouxiales</taxon>
        <taxon>Trebouxiaceae</taxon>
        <taxon>Myrmecia</taxon>
    </lineage>
</organism>
<dbReference type="Gene3D" id="1.10.510.10">
    <property type="entry name" value="Transferase(Phosphotransferase) domain 1"/>
    <property type="match status" value="1"/>
</dbReference>
<feature type="binding site" evidence="7">
    <location>
        <position position="444"/>
    </location>
    <ligand>
        <name>ATP</name>
        <dbReference type="ChEBI" id="CHEBI:30616"/>
    </ligand>
</feature>
<sequence>MKAVNGMMSQRINQSFMDYSDSAADLVLLADSFSSHASAAHEWQDGRSSAASGASGDEPQQPAGRSKSFSSGKLQHLGSADEDSIPAVHRSSKSMTISGRPPLKGSIHRQRSTAAGELSHAGSGRFGSALQSARKSIAAAPSLGLASPKEAPGRQTMGLLPSLQPVRHILTPDNVEETGSRLQRTTTTAQVLLLDVPLEHILRAESPTEAGSAAANEANSLSGCQADGDQGWAARNAGGLASCLSTRSSVRWQLDDADSADDGGEAGAMPEGREGALCTYDKTRWRRLEDFAALSTIADGRNTHVYLGVTKDAKQATVAIKAYYKAHMGPGAGRHLALERELLRTLRHPHIVQGFGEFEDEAANYLVQEFAEGDNLLHYIRHHQSLARREGLSHTACMPEQEIAVRIAAPLLDALALLHSRGIVHCDLKPENLVFQRGVLKVIDLGLAIDVAVDKLHCKVGTLHYLSPEVIAANPPQGAAATKLDIWGLGIVVWELLTGRTPFYHESRNITMSLITEAKLPLDDLTRLHVSSQCKDFLTPALNEEVINILKA</sequence>
<evidence type="ECO:0000313" key="11">
    <source>
        <dbReference type="EMBL" id="KAK9814101.1"/>
    </source>
</evidence>
<evidence type="ECO:0000256" key="9">
    <source>
        <dbReference type="SAM" id="MobiDB-lite"/>
    </source>
</evidence>
<evidence type="ECO:0000256" key="1">
    <source>
        <dbReference type="ARBA" id="ARBA00022527"/>
    </source>
</evidence>
<accession>A0AAW1PXH5</accession>
<gene>
    <name evidence="11" type="ORF">WJX72_000692</name>
</gene>
<dbReference type="EMBL" id="JALJOR010000007">
    <property type="protein sequence ID" value="KAK9814101.1"/>
    <property type="molecule type" value="Genomic_DNA"/>
</dbReference>
<keyword evidence="5 7" id="KW-0067">ATP-binding</keyword>
<dbReference type="GO" id="GO:0004674">
    <property type="term" value="F:protein serine/threonine kinase activity"/>
    <property type="evidence" value="ECO:0007669"/>
    <property type="project" value="UniProtKB-KW"/>
</dbReference>
<feature type="region of interest" description="Disordered" evidence="9">
    <location>
        <begin position="40"/>
        <end position="127"/>
    </location>
</feature>
<dbReference type="Proteomes" id="UP001489004">
    <property type="component" value="Unassembled WGS sequence"/>
</dbReference>
<keyword evidence="3 7" id="KW-0547">Nucleotide-binding</keyword>
<dbReference type="SUPFAM" id="SSF56112">
    <property type="entry name" value="Protein kinase-like (PK-like)"/>
    <property type="match status" value="1"/>
</dbReference>
<evidence type="ECO:0000256" key="5">
    <source>
        <dbReference type="ARBA" id="ARBA00022840"/>
    </source>
</evidence>
<dbReference type="AlphaFoldDB" id="A0AAW1PXH5"/>
<dbReference type="InterPro" id="IPR008271">
    <property type="entry name" value="Ser/Thr_kinase_AS"/>
</dbReference>
<feature type="binding site" evidence="7">
    <location>
        <position position="301"/>
    </location>
    <ligand>
        <name>ATP</name>
        <dbReference type="ChEBI" id="CHEBI:30616"/>
    </ligand>
</feature>
<dbReference type="PROSITE" id="PS00108">
    <property type="entry name" value="PROTEIN_KINASE_ST"/>
    <property type="match status" value="1"/>
</dbReference>
<evidence type="ECO:0000256" key="7">
    <source>
        <dbReference type="PIRSR" id="PIRSR630616-2"/>
    </source>
</evidence>
<keyword evidence="12" id="KW-1185">Reference proteome</keyword>
<evidence type="ECO:0000256" key="8">
    <source>
        <dbReference type="PIRSR" id="PIRSR630616-3"/>
    </source>
</evidence>
<protein>
    <recommendedName>
        <fullName evidence="10">Protein kinase domain-containing protein</fullName>
    </recommendedName>
</protein>
<evidence type="ECO:0000256" key="4">
    <source>
        <dbReference type="ARBA" id="ARBA00022777"/>
    </source>
</evidence>
<keyword evidence="2" id="KW-0808">Transferase</keyword>
<evidence type="ECO:0000313" key="12">
    <source>
        <dbReference type="Proteomes" id="UP001489004"/>
    </source>
</evidence>
<evidence type="ECO:0000256" key="2">
    <source>
        <dbReference type="ARBA" id="ARBA00022679"/>
    </source>
</evidence>
<feature type="binding site" evidence="7">
    <location>
        <position position="321"/>
    </location>
    <ligand>
        <name>ATP</name>
        <dbReference type="ChEBI" id="CHEBI:30616"/>
    </ligand>
</feature>
<comment type="caution">
    <text evidence="11">The sequence shown here is derived from an EMBL/GenBank/DDBJ whole genome shotgun (WGS) entry which is preliminary data.</text>
</comment>
<feature type="cross-link" description="Glycyl lysine isopeptide (Lys-Gly) (interchain with G-Cter in SUMO2)" evidence="8">
    <location>
        <position position="429"/>
    </location>
</feature>
<evidence type="ECO:0000259" key="10">
    <source>
        <dbReference type="PROSITE" id="PS50011"/>
    </source>
</evidence>
<feature type="domain" description="Protein kinase" evidence="10">
    <location>
        <begin position="291"/>
        <end position="552"/>
    </location>
</feature>
<dbReference type="SMART" id="SM00220">
    <property type="entry name" value="S_TKc"/>
    <property type="match status" value="1"/>
</dbReference>
<feature type="compositionally biased region" description="Low complexity" evidence="9">
    <location>
        <begin position="40"/>
        <end position="56"/>
    </location>
</feature>
<dbReference type="GO" id="GO:0005524">
    <property type="term" value="F:ATP binding"/>
    <property type="evidence" value="ECO:0007669"/>
    <property type="project" value="UniProtKB-KW"/>
</dbReference>
<evidence type="ECO:0000256" key="6">
    <source>
        <dbReference type="PIRSR" id="PIRSR630616-1"/>
    </source>
</evidence>
<feature type="binding site" evidence="7">
    <location>
        <begin position="369"/>
        <end position="371"/>
    </location>
    <ligand>
        <name>ATP</name>
        <dbReference type="ChEBI" id="CHEBI:30616"/>
    </ligand>
</feature>
<evidence type="ECO:0000256" key="3">
    <source>
        <dbReference type="ARBA" id="ARBA00022741"/>
    </source>
</evidence>
<reference evidence="11 12" key="1">
    <citation type="journal article" date="2024" name="Nat. Commun.">
        <title>Phylogenomics reveals the evolutionary origins of lichenization in chlorophyte algae.</title>
        <authorList>
            <person name="Puginier C."/>
            <person name="Libourel C."/>
            <person name="Otte J."/>
            <person name="Skaloud P."/>
            <person name="Haon M."/>
            <person name="Grisel S."/>
            <person name="Petersen M."/>
            <person name="Berrin J.G."/>
            <person name="Delaux P.M."/>
            <person name="Dal Grande F."/>
            <person name="Keller J."/>
        </authorList>
    </citation>
    <scope>NUCLEOTIDE SEQUENCE [LARGE SCALE GENOMIC DNA]</scope>
    <source>
        <strain evidence="11 12">SAG 2043</strain>
    </source>
</reference>
<dbReference type="PROSITE" id="PS50011">
    <property type="entry name" value="PROTEIN_KINASE_DOM"/>
    <property type="match status" value="1"/>
</dbReference>
<dbReference type="InterPro" id="IPR011009">
    <property type="entry name" value="Kinase-like_dom_sf"/>
</dbReference>
<dbReference type="PANTHER" id="PTHR24350">
    <property type="entry name" value="SERINE/THREONINE-PROTEIN KINASE IAL-RELATED"/>
    <property type="match status" value="1"/>
</dbReference>
<feature type="active site" description="Proton acceptor" evidence="6">
    <location>
        <position position="427"/>
    </location>
</feature>
<keyword evidence="4" id="KW-0418">Kinase</keyword>
<dbReference type="InterPro" id="IPR030616">
    <property type="entry name" value="Aur-like"/>
</dbReference>
<proteinExistence type="predicted"/>
<name>A0AAW1PXH5_9CHLO</name>
<keyword evidence="1" id="KW-0723">Serine/threonine-protein kinase</keyword>